<dbReference type="EMBL" id="SODL02000001">
    <property type="protein sequence ID" value="MCP2366818.1"/>
    <property type="molecule type" value="Genomic_DNA"/>
</dbReference>
<dbReference type="EC" id="2.1.1.297" evidence="1"/>
<dbReference type="InterPro" id="IPR029063">
    <property type="entry name" value="SAM-dependent_MTases_sf"/>
</dbReference>
<dbReference type="EMBL" id="LT629755">
    <property type="protein sequence ID" value="SDT25160.1"/>
    <property type="molecule type" value="Genomic_DNA"/>
</dbReference>
<name>A0A1H1YUT6_9MICO</name>
<proteinExistence type="predicted"/>
<evidence type="ECO:0000313" key="1">
    <source>
        <dbReference type="EMBL" id="MCP2366818.1"/>
    </source>
</evidence>
<evidence type="ECO:0000313" key="2">
    <source>
        <dbReference type="EMBL" id="SDT25160.1"/>
    </source>
</evidence>
<dbReference type="PANTHER" id="PTHR18895">
    <property type="entry name" value="HEMK METHYLTRANSFERASE"/>
    <property type="match status" value="1"/>
</dbReference>
<dbReference type="OrthoDB" id="9800643at2"/>
<dbReference type="SUPFAM" id="SSF53335">
    <property type="entry name" value="S-adenosyl-L-methionine-dependent methyltransferases"/>
    <property type="match status" value="1"/>
</dbReference>
<sequence>MSTRSSDAPDATASIAALAARLRAAGCVFAEEEAAILLEAASDDPARLEHLVERRATGEPLEHLVGWVHFGSLRLSVGPGVFIPRQRTLRLARAAVRAAREQQRPVVLEPFCGVAPLAAAVAESVPDAEIHVADIDPAALEHARRNLPAGAGVHLSDGLAGIPSSLRGRVTLVAAVPPYIPSTERRLVPHEALEHEPEAALFAGPDGLRNVGTLIDELGGWLAPEGVVLIELNRRQYRAAAVLARRSGWTPRARRSSDGQTVLLELRRA</sequence>
<dbReference type="GO" id="GO:0032259">
    <property type="term" value="P:methylation"/>
    <property type="evidence" value="ECO:0007669"/>
    <property type="project" value="UniProtKB-KW"/>
</dbReference>
<organism evidence="2 3">
    <name type="scientific">Agromyces flavus</name>
    <dbReference type="NCBI Taxonomy" id="589382"/>
    <lineage>
        <taxon>Bacteria</taxon>
        <taxon>Bacillati</taxon>
        <taxon>Actinomycetota</taxon>
        <taxon>Actinomycetes</taxon>
        <taxon>Micrococcales</taxon>
        <taxon>Microbacteriaceae</taxon>
        <taxon>Agromyces</taxon>
    </lineage>
</organism>
<keyword evidence="4" id="KW-1185">Reference proteome</keyword>
<dbReference type="PANTHER" id="PTHR18895:SF74">
    <property type="entry name" value="MTRF1L RELEASE FACTOR GLUTAMINE METHYLTRANSFERASE"/>
    <property type="match status" value="1"/>
</dbReference>
<dbReference type="AlphaFoldDB" id="A0A1H1YUT6"/>
<dbReference type="Proteomes" id="UP000199482">
    <property type="component" value="Chromosome I"/>
</dbReference>
<gene>
    <name evidence="1" type="ORF">BCL57_000960</name>
    <name evidence="2" type="ORF">SAMN04489721_2894</name>
</gene>
<reference evidence="1" key="3">
    <citation type="submission" date="2022-06" db="EMBL/GenBank/DDBJ databases">
        <title>Genomic Encyclopedia of Type Strains, Phase III (KMG-III): the genomes of soil and plant-associated and newly described type strains.</title>
        <authorList>
            <person name="Whitman W."/>
        </authorList>
    </citation>
    <scope>NUCLEOTIDE SEQUENCE</scope>
    <source>
        <strain evidence="1">CPCC 202695</strain>
    </source>
</reference>
<dbReference type="GO" id="GO:0102559">
    <property type="term" value="F:peptide chain release factor N(5)-glutamine methyltransferase activity"/>
    <property type="evidence" value="ECO:0007669"/>
    <property type="project" value="UniProtKB-EC"/>
</dbReference>
<reference evidence="2" key="1">
    <citation type="submission" date="2016-10" db="EMBL/GenBank/DDBJ databases">
        <authorList>
            <person name="de Groot N.N."/>
        </authorList>
    </citation>
    <scope>NUCLEOTIDE SEQUENCE [LARGE SCALE GENOMIC DNA]</scope>
    <source>
        <strain evidence="2">CPCC 202695</strain>
    </source>
</reference>
<dbReference type="InterPro" id="IPR050320">
    <property type="entry name" value="N5-glutamine_MTase"/>
</dbReference>
<evidence type="ECO:0000313" key="4">
    <source>
        <dbReference type="Proteomes" id="UP000893823"/>
    </source>
</evidence>
<accession>A0A1H1YUT6</accession>
<evidence type="ECO:0000313" key="3">
    <source>
        <dbReference type="Proteomes" id="UP000199482"/>
    </source>
</evidence>
<dbReference type="Proteomes" id="UP000893823">
    <property type="component" value="Unassembled WGS sequence"/>
</dbReference>
<dbReference type="RefSeq" id="WP_092673879.1">
    <property type="nucleotide sequence ID" value="NZ_BMDN01000001.1"/>
</dbReference>
<reference evidence="3" key="2">
    <citation type="submission" date="2016-10" db="EMBL/GenBank/DDBJ databases">
        <authorList>
            <person name="Varghese N."/>
            <person name="Submissions S."/>
        </authorList>
    </citation>
    <scope>NUCLEOTIDE SEQUENCE [LARGE SCALE GENOMIC DNA]</scope>
    <source>
        <strain evidence="3">CPCC 202695</strain>
    </source>
</reference>
<keyword evidence="2" id="KW-0808">Transferase</keyword>
<protein>
    <submittedName>
        <fullName evidence="2">Release factor glutamine methyltransferase</fullName>
        <ecNumber evidence="1">2.1.1.297</ecNumber>
    </submittedName>
</protein>
<dbReference type="Gene3D" id="3.40.50.150">
    <property type="entry name" value="Vaccinia Virus protein VP39"/>
    <property type="match status" value="1"/>
</dbReference>
<keyword evidence="2" id="KW-0489">Methyltransferase</keyword>
<dbReference type="STRING" id="589382.SAMN04489721_2894"/>
<dbReference type="Gene3D" id="1.10.8.10">
    <property type="entry name" value="DNA helicase RuvA subunit, C-terminal domain"/>
    <property type="match status" value="1"/>
</dbReference>